<proteinExistence type="predicted"/>
<sequence length="72" mass="8427">MRWWRLGLYNDSEYKATVEEVIVKSLETFLSQGFYAGKKKRKVLAKACHIICRGGMGVSSRFRTRVKNRLEE</sequence>
<comment type="caution">
    <text evidence="1">The sequence shown here is derived from an EMBL/GenBank/DDBJ whole genome shotgun (WGS) entry which is preliminary data.</text>
</comment>
<evidence type="ECO:0008006" key="3">
    <source>
        <dbReference type="Google" id="ProtNLM"/>
    </source>
</evidence>
<evidence type="ECO:0000313" key="1">
    <source>
        <dbReference type="EMBL" id="KAL2643328.1"/>
    </source>
</evidence>
<dbReference type="EMBL" id="JBHFFA010000002">
    <property type="protein sequence ID" value="KAL2643328.1"/>
    <property type="molecule type" value="Genomic_DNA"/>
</dbReference>
<dbReference type="Proteomes" id="UP001605036">
    <property type="component" value="Unassembled WGS sequence"/>
</dbReference>
<organism evidence="1 2">
    <name type="scientific">Riccia fluitans</name>
    <dbReference type="NCBI Taxonomy" id="41844"/>
    <lineage>
        <taxon>Eukaryota</taxon>
        <taxon>Viridiplantae</taxon>
        <taxon>Streptophyta</taxon>
        <taxon>Embryophyta</taxon>
        <taxon>Marchantiophyta</taxon>
        <taxon>Marchantiopsida</taxon>
        <taxon>Marchantiidae</taxon>
        <taxon>Marchantiales</taxon>
        <taxon>Ricciaceae</taxon>
        <taxon>Riccia</taxon>
    </lineage>
</organism>
<evidence type="ECO:0000313" key="2">
    <source>
        <dbReference type="Proteomes" id="UP001605036"/>
    </source>
</evidence>
<dbReference type="AlphaFoldDB" id="A0ABD1Z6G1"/>
<keyword evidence="2" id="KW-1185">Reference proteome</keyword>
<gene>
    <name evidence="1" type="ORF">R1flu_010915</name>
</gene>
<name>A0ABD1Z6G1_9MARC</name>
<protein>
    <recommendedName>
        <fullName evidence="3">LAGLIDADG homing endonuclease</fullName>
    </recommendedName>
</protein>
<reference evidence="1 2" key="1">
    <citation type="submission" date="2024-09" db="EMBL/GenBank/DDBJ databases">
        <title>Chromosome-scale assembly of Riccia fluitans.</title>
        <authorList>
            <person name="Paukszto L."/>
            <person name="Sawicki J."/>
            <person name="Karawczyk K."/>
            <person name="Piernik-Szablinska J."/>
            <person name="Szczecinska M."/>
            <person name="Mazdziarz M."/>
        </authorList>
    </citation>
    <scope>NUCLEOTIDE SEQUENCE [LARGE SCALE GENOMIC DNA]</scope>
    <source>
        <strain evidence="1">Rf_01</strain>
        <tissue evidence="1">Aerial parts of the thallus</tissue>
    </source>
</reference>
<accession>A0ABD1Z6G1</accession>